<dbReference type="FunFam" id="3.30.160.60:FF:000130">
    <property type="entry name" value="Spalt-like transcription factor 4"/>
    <property type="match status" value="1"/>
</dbReference>
<keyword evidence="5 11" id="KW-0863">Zinc-finger</keyword>
<feature type="domain" description="C2H2-type" evidence="13">
    <location>
        <begin position="349"/>
        <end position="376"/>
    </location>
</feature>
<evidence type="ECO:0000256" key="1">
    <source>
        <dbReference type="ARBA" id="ARBA00004123"/>
    </source>
</evidence>
<evidence type="ECO:0000256" key="9">
    <source>
        <dbReference type="ARBA" id="ARBA00023163"/>
    </source>
</evidence>
<keyword evidence="6" id="KW-0862">Zinc</keyword>
<feature type="domain" description="C2H2-type" evidence="13">
    <location>
        <begin position="321"/>
        <end position="348"/>
    </location>
</feature>
<feature type="domain" description="C2H2-type" evidence="13">
    <location>
        <begin position="153"/>
        <end position="180"/>
    </location>
</feature>
<dbReference type="FunFam" id="3.30.160.60:FF:002452">
    <property type="entry name" value="zinc finger protein 142 isoform X4"/>
    <property type="match status" value="1"/>
</dbReference>
<dbReference type="PANTHER" id="PTHR24403">
    <property type="entry name" value="ZINC FINGER PROTEIN"/>
    <property type="match status" value="1"/>
</dbReference>
<accession>A0AAV2S3J4</accession>
<keyword evidence="9" id="KW-0804">Transcription</keyword>
<comment type="caution">
    <text evidence="14">The sequence shown here is derived from an EMBL/GenBank/DDBJ whole genome shotgun (WGS) entry which is preliminary data.</text>
</comment>
<dbReference type="SMART" id="SM00355">
    <property type="entry name" value="ZnF_C2H2"/>
    <property type="match status" value="11"/>
</dbReference>
<feature type="domain" description="C2H2-type" evidence="13">
    <location>
        <begin position="125"/>
        <end position="152"/>
    </location>
</feature>
<keyword evidence="15" id="KW-1185">Reference proteome</keyword>
<feature type="domain" description="C2H2-type" evidence="13">
    <location>
        <begin position="377"/>
        <end position="404"/>
    </location>
</feature>
<dbReference type="FunFam" id="3.30.160.60:FF:000614">
    <property type="entry name" value="Zinc finger protein 142"/>
    <property type="match status" value="1"/>
</dbReference>
<evidence type="ECO:0000256" key="4">
    <source>
        <dbReference type="ARBA" id="ARBA00022737"/>
    </source>
</evidence>
<comment type="similarity">
    <text evidence="2">Belongs to the hunchback C2H2-type zinc-finger protein family.</text>
</comment>
<feature type="domain" description="C2H2-type" evidence="13">
    <location>
        <begin position="237"/>
        <end position="264"/>
    </location>
</feature>
<keyword evidence="8" id="KW-0238">DNA-binding</keyword>
<dbReference type="GO" id="GO:0045944">
    <property type="term" value="P:positive regulation of transcription by RNA polymerase II"/>
    <property type="evidence" value="ECO:0007669"/>
    <property type="project" value="TreeGrafter"/>
</dbReference>
<dbReference type="InterPro" id="IPR056438">
    <property type="entry name" value="Znf-C2H2_CTCF"/>
</dbReference>
<evidence type="ECO:0000256" key="11">
    <source>
        <dbReference type="PROSITE-ProRule" id="PRU00042"/>
    </source>
</evidence>
<feature type="compositionally biased region" description="Basic and acidic residues" evidence="12">
    <location>
        <begin position="553"/>
        <end position="569"/>
    </location>
</feature>
<reference evidence="14 15" key="1">
    <citation type="submission" date="2024-05" db="EMBL/GenBank/DDBJ databases">
        <authorList>
            <person name="Wallberg A."/>
        </authorList>
    </citation>
    <scope>NUCLEOTIDE SEQUENCE [LARGE SCALE GENOMIC DNA]</scope>
</reference>
<dbReference type="Proteomes" id="UP001497623">
    <property type="component" value="Unassembled WGS sequence"/>
</dbReference>
<gene>
    <name evidence="14" type="ORF">MNOR_LOCUS31927</name>
</gene>
<feature type="domain" description="C2H2-type" evidence="13">
    <location>
        <begin position="293"/>
        <end position="320"/>
    </location>
</feature>
<organism evidence="14 15">
    <name type="scientific">Meganyctiphanes norvegica</name>
    <name type="common">Northern krill</name>
    <name type="synonym">Thysanopoda norvegica</name>
    <dbReference type="NCBI Taxonomy" id="48144"/>
    <lineage>
        <taxon>Eukaryota</taxon>
        <taxon>Metazoa</taxon>
        <taxon>Ecdysozoa</taxon>
        <taxon>Arthropoda</taxon>
        <taxon>Crustacea</taxon>
        <taxon>Multicrustacea</taxon>
        <taxon>Malacostraca</taxon>
        <taxon>Eumalacostraca</taxon>
        <taxon>Eucarida</taxon>
        <taxon>Euphausiacea</taxon>
        <taxon>Euphausiidae</taxon>
        <taxon>Meganyctiphanes</taxon>
    </lineage>
</organism>
<comment type="subcellular location">
    <subcellularLocation>
        <location evidence="1">Nucleus</location>
    </subcellularLocation>
</comment>
<dbReference type="GO" id="GO:0008270">
    <property type="term" value="F:zinc ion binding"/>
    <property type="evidence" value="ECO:0007669"/>
    <property type="project" value="UniProtKB-KW"/>
</dbReference>
<evidence type="ECO:0000259" key="13">
    <source>
        <dbReference type="PROSITE" id="PS50157"/>
    </source>
</evidence>
<dbReference type="PANTHER" id="PTHR24403:SF109">
    <property type="entry name" value="ZINC FINGER PROTEIN 845-LIKE"/>
    <property type="match status" value="1"/>
</dbReference>
<dbReference type="InterPro" id="IPR050688">
    <property type="entry name" value="Zinc_finger/UBP_domain"/>
</dbReference>
<feature type="domain" description="C2H2-type" evidence="13">
    <location>
        <begin position="181"/>
        <end position="208"/>
    </location>
</feature>
<dbReference type="SUPFAM" id="SSF57667">
    <property type="entry name" value="beta-beta-alpha zinc fingers"/>
    <property type="match status" value="6"/>
</dbReference>
<evidence type="ECO:0000256" key="12">
    <source>
        <dbReference type="SAM" id="MobiDB-lite"/>
    </source>
</evidence>
<dbReference type="EMBL" id="CAXKWB010042241">
    <property type="protein sequence ID" value="CAL4157474.1"/>
    <property type="molecule type" value="Genomic_DNA"/>
</dbReference>
<dbReference type="Gene3D" id="3.30.160.60">
    <property type="entry name" value="Classic Zinc Finger"/>
    <property type="match status" value="11"/>
</dbReference>
<dbReference type="GO" id="GO:0005634">
    <property type="term" value="C:nucleus"/>
    <property type="evidence" value="ECO:0007669"/>
    <property type="project" value="UniProtKB-SubCell"/>
</dbReference>
<keyword evidence="3" id="KW-0479">Metal-binding</keyword>
<feature type="region of interest" description="Disordered" evidence="12">
    <location>
        <begin position="530"/>
        <end position="569"/>
    </location>
</feature>
<feature type="domain" description="C2H2-type" evidence="13">
    <location>
        <begin position="265"/>
        <end position="292"/>
    </location>
</feature>
<keyword evidence="10" id="KW-0539">Nucleus</keyword>
<dbReference type="Pfam" id="PF00096">
    <property type="entry name" value="zf-C2H2"/>
    <property type="match status" value="4"/>
</dbReference>
<protein>
    <recommendedName>
        <fullName evidence="13">C2H2-type domain-containing protein</fullName>
    </recommendedName>
</protein>
<dbReference type="GO" id="GO:0003677">
    <property type="term" value="F:DNA binding"/>
    <property type="evidence" value="ECO:0007669"/>
    <property type="project" value="UniProtKB-KW"/>
</dbReference>
<keyword evidence="7" id="KW-0805">Transcription regulation</keyword>
<dbReference type="Pfam" id="PF23611">
    <property type="entry name" value="zf-C2H2_16"/>
    <property type="match status" value="1"/>
</dbReference>
<sequence length="690" mass="77932">MNTSKLEDVLDPSSAVINSSVFQELSSSSGTQVSVSNNNYSATVISQEECIEEPVTPHFKEEALTSITNVQELPSYAYETNLNAGIPYQTDNGEGIFSCTECNYTCKRRDKLKNHILNHSGEKPYACTFCDFRCKRSDKLKSHILVHTGEKPFKCDYCEHRCKRKDNMKIHMMTHTGEKPYECQFCGYKCTTSDKLKTHTMIHTGERPFSCTECEYKCTSKDKLKTHMLVHTGEKPFPCTICDYKCKRRERLKLHMMTHTGEKPFACQVCEYKCTTADRLKNHIMTHTGEKPFACKTCKYKCTTAERLKNHTMTHTGEKPFACDVCEYKCTTNDRLKTHMLIHTGEKPFACNYCEHKCTSNDKLKRHIMTHTGEKPFSCPDCEFRCTRSDKLKRHMLSHKMKKAQVVHQQDSIAHGIYQQVQQVIKSELPSTPNHDDVTLVPQHYNIPNTTLSFTATESESRPSSNDQTVSLPTTSHSVYLVASQNSYTANQNTLASASEDVNHHYQLPQITQTPTLNIPLSQSTLLSSDSTQHHFVHASETHTSDSQSASQSEHETRPQTSDSEHESRPLISLTPVHQTEHVTTSLPLPSINSQTISHSTSFNIQGANNHVKNTFTYLTVPQNNSQASYIPDNQNLHATPLSYITQPRSTTSNIASLSYQPAAILDPSQHSLMMRLSSYMIGASQQPPS</sequence>
<feature type="domain" description="C2H2-type" evidence="13">
    <location>
        <begin position="97"/>
        <end position="124"/>
    </location>
</feature>
<keyword evidence="4" id="KW-0677">Repeat</keyword>
<dbReference type="InterPro" id="IPR013087">
    <property type="entry name" value="Znf_C2H2_type"/>
</dbReference>
<evidence type="ECO:0000256" key="8">
    <source>
        <dbReference type="ARBA" id="ARBA00023125"/>
    </source>
</evidence>
<feature type="domain" description="C2H2-type" evidence="13">
    <location>
        <begin position="209"/>
        <end position="236"/>
    </location>
</feature>
<evidence type="ECO:0000256" key="10">
    <source>
        <dbReference type="ARBA" id="ARBA00023242"/>
    </source>
</evidence>
<dbReference type="AlphaFoldDB" id="A0AAV2S3J4"/>
<dbReference type="PROSITE" id="PS50157">
    <property type="entry name" value="ZINC_FINGER_C2H2_2"/>
    <property type="match status" value="11"/>
</dbReference>
<evidence type="ECO:0000256" key="6">
    <source>
        <dbReference type="ARBA" id="ARBA00022833"/>
    </source>
</evidence>
<evidence type="ECO:0000313" key="14">
    <source>
        <dbReference type="EMBL" id="CAL4157474.1"/>
    </source>
</evidence>
<dbReference type="InterPro" id="IPR036236">
    <property type="entry name" value="Znf_C2H2_sf"/>
</dbReference>
<evidence type="ECO:0000256" key="2">
    <source>
        <dbReference type="ARBA" id="ARBA00007746"/>
    </source>
</evidence>
<evidence type="ECO:0000256" key="7">
    <source>
        <dbReference type="ARBA" id="ARBA00023015"/>
    </source>
</evidence>
<dbReference type="FunFam" id="3.30.160.60:FF:000100">
    <property type="entry name" value="Zinc finger 45-like"/>
    <property type="match status" value="2"/>
</dbReference>
<evidence type="ECO:0000256" key="3">
    <source>
        <dbReference type="ARBA" id="ARBA00022723"/>
    </source>
</evidence>
<evidence type="ECO:0000313" key="15">
    <source>
        <dbReference type="Proteomes" id="UP001497623"/>
    </source>
</evidence>
<evidence type="ECO:0000256" key="5">
    <source>
        <dbReference type="ARBA" id="ARBA00022771"/>
    </source>
</evidence>
<dbReference type="PROSITE" id="PS00028">
    <property type="entry name" value="ZINC_FINGER_C2H2_1"/>
    <property type="match status" value="11"/>
</dbReference>
<dbReference type="FunFam" id="3.30.160.60:FF:000446">
    <property type="entry name" value="Zinc finger protein"/>
    <property type="match status" value="5"/>
</dbReference>
<name>A0AAV2S3J4_MEGNR</name>
<proteinExistence type="inferred from homology"/>